<feature type="domain" description="AAA" evidence="3">
    <location>
        <begin position="124"/>
        <end position="263"/>
    </location>
</feature>
<gene>
    <name evidence="4" type="ordered locus">TTE2060</name>
</gene>
<dbReference type="KEGG" id="tte:TTE2060"/>
<dbReference type="GO" id="GO:0009898">
    <property type="term" value="C:cytoplasmic side of plasma membrane"/>
    <property type="evidence" value="ECO:0007669"/>
    <property type="project" value="TreeGrafter"/>
</dbReference>
<dbReference type="GO" id="GO:0016887">
    <property type="term" value="F:ATP hydrolysis activity"/>
    <property type="evidence" value="ECO:0007669"/>
    <property type="project" value="TreeGrafter"/>
</dbReference>
<dbReference type="PANTHER" id="PTHR43384">
    <property type="entry name" value="SEPTUM SITE-DETERMINING PROTEIN MIND HOMOLOG, CHLOROPLASTIC-RELATED"/>
    <property type="match status" value="1"/>
</dbReference>
<dbReference type="STRING" id="273068.TTE2060"/>
<evidence type="ECO:0000256" key="1">
    <source>
        <dbReference type="ARBA" id="ARBA00022741"/>
    </source>
</evidence>
<dbReference type="EMBL" id="AE008691">
    <property type="protein sequence ID" value="AAM25234.1"/>
    <property type="molecule type" value="Genomic_DNA"/>
</dbReference>
<dbReference type="eggNOG" id="COG4963">
    <property type="taxonomic scope" value="Bacteria"/>
</dbReference>
<evidence type="ECO:0000256" key="2">
    <source>
        <dbReference type="ARBA" id="ARBA00022840"/>
    </source>
</evidence>
<dbReference type="GO" id="GO:0051782">
    <property type="term" value="P:negative regulation of cell division"/>
    <property type="evidence" value="ECO:0007669"/>
    <property type="project" value="TreeGrafter"/>
</dbReference>
<dbReference type="PANTHER" id="PTHR43384:SF6">
    <property type="entry name" value="SEPTUM SITE-DETERMINING PROTEIN MIND HOMOLOG, CHLOROPLASTIC"/>
    <property type="match status" value="1"/>
</dbReference>
<evidence type="ECO:0000313" key="5">
    <source>
        <dbReference type="Proteomes" id="UP000000555"/>
    </source>
</evidence>
<dbReference type="GO" id="GO:0005524">
    <property type="term" value="F:ATP binding"/>
    <property type="evidence" value="ECO:0007669"/>
    <property type="project" value="UniProtKB-KW"/>
</dbReference>
<protein>
    <recommendedName>
        <fullName evidence="3">AAA domain-containing protein</fullName>
    </recommendedName>
</protein>
<dbReference type="InterPro" id="IPR027417">
    <property type="entry name" value="P-loop_NTPase"/>
</dbReference>
<dbReference type="Gene3D" id="3.40.50.300">
    <property type="entry name" value="P-loop containing nucleotide triphosphate hydrolases"/>
    <property type="match status" value="1"/>
</dbReference>
<keyword evidence="5" id="KW-1185">Reference proteome</keyword>
<reference evidence="4 5" key="1">
    <citation type="journal article" date="2002" name="Genome Res.">
        <title>A complete sequence of the T. tengcongensis genome.</title>
        <authorList>
            <person name="Bao Q."/>
            <person name="Tian Y."/>
            <person name="Li W."/>
            <person name="Xu Z."/>
            <person name="Xuan Z."/>
            <person name="Hu S."/>
            <person name="Dong W."/>
            <person name="Yang J."/>
            <person name="Chen Y."/>
            <person name="Xue Y."/>
            <person name="Xu Y."/>
            <person name="Lai X."/>
            <person name="Huang L."/>
            <person name="Dong X."/>
            <person name="Ma Y."/>
            <person name="Ling L."/>
            <person name="Tan H."/>
            <person name="Chen R."/>
            <person name="Wang J."/>
            <person name="Yu J."/>
            <person name="Yang H."/>
        </authorList>
    </citation>
    <scope>NUCLEOTIDE SEQUENCE [LARGE SCALE GENOMIC DNA]</scope>
    <source>
        <strain evidence="5">DSM 15242 / JCM 11007 / NBRC 100824 / MB4</strain>
    </source>
</reference>
<name>Q8R8E4_CALS4</name>
<dbReference type="InterPro" id="IPR050625">
    <property type="entry name" value="ParA/MinD_ATPase"/>
</dbReference>
<evidence type="ECO:0000313" key="4">
    <source>
        <dbReference type="EMBL" id="AAM25234.1"/>
    </source>
</evidence>
<accession>Q8R8E4</accession>
<sequence>MLITLYLSTGLLTAYSHAAKRSITLEHVILLFCMPFTKEKRKEMMPLNLLISNNPKTIEAVKNKESCDVALSLESALIRVKQKKYDVIINDGFNVSGIFDNAVNVKDYLKNTTNDKKIKVFRQEIISVWSVKGGVGRTTTVKRLMEMFDKNIKILVIDFNFQDGGSDLSFLLDLPVIPHIGMYLKERTKESFFKNLIEYSPNISILQAPPGLSFIKDMTPEDVENIIRFARTAFDVIIFDLPNKVDEIVNTVLENSTKKIIVSSGLVSEARRIKELDEDFLVVINSPNRQWKLYYKDFNCITIKELEKILER</sequence>
<dbReference type="Proteomes" id="UP000000555">
    <property type="component" value="Chromosome"/>
</dbReference>
<proteinExistence type="predicted"/>
<keyword evidence="2" id="KW-0067">ATP-binding</keyword>
<dbReference type="HOGENOM" id="CLU_1011692_0_0_9"/>
<organism evidence="4 5">
    <name type="scientific">Caldanaerobacter subterraneus subsp. tengcongensis (strain DSM 15242 / JCM 11007 / NBRC 100824 / MB4)</name>
    <name type="common">Thermoanaerobacter tengcongensis</name>
    <dbReference type="NCBI Taxonomy" id="273068"/>
    <lineage>
        <taxon>Bacteria</taxon>
        <taxon>Bacillati</taxon>
        <taxon>Bacillota</taxon>
        <taxon>Clostridia</taxon>
        <taxon>Thermoanaerobacterales</taxon>
        <taxon>Thermoanaerobacteraceae</taxon>
        <taxon>Caldanaerobacter</taxon>
    </lineage>
</organism>
<evidence type="ECO:0000259" key="3">
    <source>
        <dbReference type="Pfam" id="PF13614"/>
    </source>
</evidence>
<dbReference type="SUPFAM" id="SSF52540">
    <property type="entry name" value="P-loop containing nucleoside triphosphate hydrolases"/>
    <property type="match status" value="1"/>
</dbReference>
<dbReference type="AlphaFoldDB" id="Q8R8E4"/>
<keyword evidence="1" id="KW-0547">Nucleotide-binding</keyword>
<dbReference type="GO" id="GO:0005829">
    <property type="term" value="C:cytosol"/>
    <property type="evidence" value="ECO:0007669"/>
    <property type="project" value="TreeGrafter"/>
</dbReference>
<dbReference type="InterPro" id="IPR025669">
    <property type="entry name" value="AAA_dom"/>
</dbReference>
<dbReference type="Pfam" id="PF13614">
    <property type="entry name" value="AAA_31"/>
    <property type="match status" value="1"/>
</dbReference>